<dbReference type="Gene3D" id="3.90.870.10">
    <property type="entry name" value="DHBP synthase"/>
    <property type="match status" value="1"/>
</dbReference>
<organism evidence="6 7">
    <name type="scientific">Allosaccharopolyspora coralli</name>
    <dbReference type="NCBI Taxonomy" id="2665642"/>
    <lineage>
        <taxon>Bacteria</taxon>
        <taxon>Bacillati</taxon>
        <taxon>Actinomycetota</taxon>
        <taxon>Actinomycetes</taxon>
        <taxon>Pseudonocardiales</taxon>
        <taxon>Pseudonocardiaceae</taxon>
        <taxon>Allosaccharopolyspora</taxon>
    </lineage>
</organism>
<reference evidence="7" key="1">
    <citation type="submission" date="2019-11" db="EMBL/GenBank/DDBJ databases">
        <title>The complete genome sequence of Saccharopolyspora sp. E2A.</title>
        <authorList>
            <person name="Zhang G."/>
        </authorList>
    </citation>
    <scope>NUCLEOTIDE SEQUENCE [LARGE SCALE GENOMIC DNA]</scope>
    <source>
        <strain evidence="7">E2A</strain>
    </source>
</reference>
<keyword evidence="6" id="KW-0378">Hydrolase</keyword>
<dbReference type="GO" id="GO:0008686">
    <property type="term" value="F:3,4-dihydroxy-2-butanone-4-phosphate synthase activity"/>
    <property type="evidence" value="ECO:0007669"/>
    <property type="project" value="UniProtKB-EC"/>
</dbReference>
<protein>
    <recommendedName>
        <fullName evidence="3">3,4-dihydroxy-2-butanone-4-phosphate synthase</fullName>
        <ecNumber evidence="3">4.1.99.12</ecNumber>
    </recommendedName>
</protein>
<accession>A0A5Q3QGV2</accession>
<evidence type="ECO:0000313" key="7">
    <source>
        <dbReference type="Proteomes" id="UP000371041"/>
    </source>
</evidence>
<dbReference type="InterPro" id="IPR036144">
    <property type="entry name" value="RibA-like_sf"/>
</dbReference>
<dbReference type="EC" id="4.1.99.12" evidence="3"/>
<evidence type="ECO:0000256" key="1">
    <source>
        <dbReference type="ARBA" id="ARBA00002284"/>
    </source>
</evidence>
<evidence type="ECO:0000256" key="2">
    <source>
        <dbReference type="ARBA" id="ARBA00004904"/>
    </source>
</evidence>
<name>A0A5Q3QGV2_9PSEU</name>
<dbReference type="RefSeq" id="WP_154076620.1">
    <property type="nucleotide sequence ID" value="NZ_CP045929.1"/>
</dbReference>
<comment type="function">
    <text evidence="1">Catalyzes the conversion of D-ribulose 5-phosphate to formate and 3,4-dihydroxy-2-butanone 4-phosphate.</text>
</comment>
<dbReference type="EMBL" id="CP045929">
    <property type="protein sequence ID" value="QGK70037.1"/>
    <property type="molecule type" value="Genomic_DNA"/>
</dbReference>
<gene>
    <name evidence="6" type="ORF">GIY23_11355</name>
</gene>
<dbReference type="InterPro" id="IPR017945">
    <property type="entry name" value="DHBP_synth_RibB-like_a/b_dom"/>
</dbReference>
<keyword evidence="5" id="KW-0479">Metal-binding</keyword>
<dbReference type="SUPFAM" id="SSF55821">
    <property type="entry name" value="YrdC/RibB"/>
    <property type="match status" value="1"/>
</dbReference>
<evidence type="ECO:0000256" key="5">
    <source>
        <dbReference type="ARBA" id="ARBA00022723"/>
    </source>
</evidence>
<dbReference type="Pfam" id="PF00926">
    <property type="entry name" value="DHBP_synthase"/>
    <property type="match status" value="1"/>
</dbReference>
<sequence>MTTHTNGHTTATAVHRALDALTAGRPIVVEAAGTNSIFLVLAASLAQGEQLGWMVRHTSGFVLAATTADRLDTLDIPPMINRHGPAYGGFSVSVDAGVGITTGISGHDRACTLRVLASPESHADDLIRPGHIMPIRTDTDGVLAHADAPEAAVDLMCLAGLAPVAAVSALVSEHGDLLGSAATARFATQHTLERVRVTDVITHRRYGERATTRHRLPTRFHPHGTFATHRYRDTRTGAEYLAFHHQPATAPEEPIALSQHAWSDVLTGTWGGHELDRALATVATRGGALVCPCHGDSPAGPEVGRVARAVMHDLGWTRSTCTVARTDQTVLATSERSSCSSR</sequence>
<dbReference type="UniPathway" id="UPA00275">
    <property type="reaction ID" value="UER00399"/>
</dbReference>
<dbReference type="KEGG" id="sace:GIY23_11355"/>
<dbReference type="GO" id="GO:0005829">
    <property type="term" value="C:cytosol"/>
    <property type="evidence" value="ECO:0007669"/>
    <property type="project" value="TreeGrafter"/>
</dbReference>
<evidence type="ECO:0000256" key="3">
    <source>
        <dbReference type="ARBA" id="ARBA00012153"/>
    </source>
</evidence>
<proteinExistence type="predicted"/>
<dbReference type="GO" id="GO:0016787">
    <property type="term" value="F:hydrolase activity"/>
    <property type="evidence" value="ECO:0007669"/>
    <property type="project" value="UniProtKB-KW"/>
</dbReference>
<keyword evidence="7" id="KW-1185">Reference proteome</keyword>
<dbReference type="InterPro" id="IPR000422">
    <property type="entry name" value="DHBP_synthase_RibB"/>
</dbReference>
<dbReference type="Proteomes" id="UP000371041">
    <property type="component" value="Chromosome"/>
</dbReference>
<dbReference type="PANTHER" id="PTHR21327:SF18">
    <property type="entry name" value="3,4-DIHYDROXY-2-BUTANONE 4-PHOSPHATE SYNTHASE"/>
    <property type="match status" value="1"/>
</dbReference>
<dbReference type="PANTHER" id="PTHR21327">
    <property type="entry name" value="GTP CYCLOHYDROLASE II-RELATED"/>
    <property type="match status" value="1"/>
</dbReference>
<dbReference type="SUPFAM" id="SSF142695">
    <property type="entry name" value="RibA-like"/>
    <property type="match status" value="1"/>
</dbReference>
<keyword evidence="4" id="KW-0686">Riboflavin biosynthesis</keyword>
<dbReference type="GO" id="GO:0046872">
    <property type="term" value="F:metal ion binding"/>
    <property type="evidence" value="ECO:0007669"/>
    <property type="project" value="UniProtKB-KW"/>
</dbReference>
<dbReference type="GO" id="GO:0009231">
    <property type="term" value="P:riboflavin biosynthetic process"/>
    <property type="evidence" value="ECO:0007669"/>
    <property type="project" value="UniProtKB-UniPathway"/>
</dbReference>
<evidence type="ECO:0000256" key="4">
    <source>
        <dbReference type="ARBA" id="ARBA00022619"/>
    </source>
</evidence>
<evidence type="ECO:0000313" key="6">
    <source>
        <dbReference type="EMBL" id="QGK70037.1"/>
    </source>
</evidence>
<comment type="pathway">
    <text evidence="2">Cofactor biosynthesis; riboflavin biosynthesis; 2-hydroxy-3-oxobutyl phosphate from D-ribulose 5-phosphate: step 1/1.</text>
</comment>
<dbReference type="AlphaFoldDB" id="A0A5Q3QGV2"/>